<gene>
    <name evidence="2" type="ORF">PRZ48_010691</name>
</gene>
<comment type="caution">
    <text evidence="2">The sequence shown here is derived from an EMBL/GenBank/DDBJ whole genome shotgun (WGS) entry which is preliminary data.</text>
</comment>
<proteinExistence type="predicted"/>
<dbReference type="Proteomes" id="UP001305779">
    <property type="component" value="Unassembled WGS sequence"/>
</dbReference>
<sequence length="434" mass="49197">MATAPNLSPMDITYHQPPTPQRRRVSIQAEGSTVSTTSDSKATRQTYTPIAQFDDASQSLDVSSNARRSHTPANSEAFYKSYLDKKDKSTRPPFCPWLSRLNVEQCVAALPASLAPDPLLVVEQSGDDVELLEKCLRAFTAKICAQHLPQNEERAAIANARAGVRALRWLTARPGLYAEKLTGDLIQLIVHCMVAERADEFIWEWLLVDQDANVRSRNNPDFKVFWKGFVARCFLQSTAYWGEKGERVNDACTIFRQYLNKGPKWGVPMAYSGSWLRTHLLKRGDHEKVAPSLYATFIHGLRVWQSGPSDLEFTRARLLLVHPTDPDPLPALRFIQKHDSPEPKDPFTQDLFNPRGHQVATLLFSHLLQIAQTLSRGGRTSEARYILDFGRRTIPMYFDLPGKTHHKRLQSAAPFPGPHRFPTQNPPSYRTKWQ</sequence>
<accession>A0ABR0E9C7</accession>
<feature type="compositionally biased region" description="Polar residues" evidence="1">
    <location>
        <begin position="29"/>
        <end position="45"/>
    </location>
</feature>
<keyword evidence="3" id="KW-1185">Reference proteome</keyword>
<name>A0ABR0E9C7_ZASCE</name>
<organism evidence="2 3">
    <name type="scientific">Zasmidium cellare</name>
    <name type="common">Wine cellar mold</name>
    <name type="synonym">Racodium cellare</name>
    <dbReference type="NCBI Taxonomy" id="395010"/>
    <lineage>
        <taxon>Eukaryota</taxon>
        <taxon>Fungi</taxon>
        <taxon>Dikarya</taxon>
        <taxon>Ascomycota</taxon>
        <taxon>Pezizomycotina</taxon>
        <taxon>Dothideomycetes</taxon>
        <taxon>Dothideomycetidae</taxon>
        <taxon>Mycosphaerellales</taxon>
        <taxon>Mycosphaerellaceae</taxon>
        <taxon>Zasmidium</taxon>
    </lineage>
</organism>
<evidence type="ECO:0000256" key="1">
    <source>
        <dbReference type="SAM" id="MobiDB-lite"/>
    </source>
</evidence>
<evidence type="ECO:0000313" key="3">
    <source>
        <dbReference type="Proteomes" id="UP001305779"/>
    </source>
</evidence>
<protein>
    <submittedName>
        <fullName evidence="2">Uncharacterized protein</fullName>
    </submittedName>
</protein>
<feature type="region of interest" description="Disordered" evidence="1">
    <location>
        <begin position="409"/>
        <end position="434"/>
    </location>
</feature>
<dbReference type="EMBL" id="JAXOVC010000008">
    <property type="protein sequence ID" value="KAK4498035.1"/>
    <property type="molecule type" value="Genomic_DNA"/>
</dbReference>
<reference evidence="2 3" key="1">
    <citation type="journal article" date="2023" name="G3 (Bethesda)">
        <title>A chromosome-level genome assembly of Zasmidium syzygii isolated from banana leaves.</title>
        <authorList>
            <person name="van Westerhoven A.C."/>
            <person name="Mehrabi R."/>
            <person name="Talebi R."/>
            <person name="Steentjes M.B.F."/>
            <person name="Corcolon B."/>
            <person name="Chong P.A."/>
            <person name="Kema G.H.J."/>
            <person name="Seidl M.F."/>
        </authorList>
    </citation>
    <scope>NUCLEOTIDE SEQUENCE [LARGE SCALE GENOMIC DNA]</scope>
    <source>
        <strain evidence="2 3">P124</strain>
    </source>
</reference>
<evidence type="ECO:0000313" key="2">
    <source>
        <dbReference type="EMBL" id="KAK4498035.1"/>
    </source>
</evidence>
<feature type="region of interest" description="Disordered" evidence="1">
    <location>
        <begin position="1"/>
        <end position="45"/>
    </location>
</feature>